<feature type="modified residue" description="N6-(pyridoxal phosphate)lysine" evidence="11">
    <location>
        <position position="195"/>
    </location>
</feature>
<dbReference type="NCBIfam" id="NF003764">
    <property type="entry name" value="PRK05355.1"/>
    <property type="match status" value="1"/>
</dbReference>
<evidence type="ECO:0000256" key="12">
    <source>
        <dbReference type="RuleBase" id="RU004505"/>
    </source>
</evidence>
<feature type="binding site" evidence="11">
    <location>
        <position position="194"/>
    </location>
    <ligand>
        <name>pyridoxal 5'-phosphate</name>
        <dbReference type="ChEBI" id="CHEBI:597326"/>
    </ligand>
</feature>
<keyword evidence="4 11" id="KW-0032">Aminotransferase</keyword>
<dbReference type="PIRSF" id="PIRSF000525">
    <property type="entry name" value="SerC"/>
    <property type="match status" value="1"/>
</dbReference>
<evidence type="ECO:0000256" key="2">
    <source>
        <dbReference type="ARBA" id="ARBA00005099"/>
    </source>
</evidence>
<comment type="caution">
    <text evidence="11">Lacks conserved residue(s) required for the propagation of feature annotation.</text>
</comment>
<feature type="binding site" evidence="11">
    <location>
        <position position="102"/>
    </location>
    <ligand>
        <name>pyridoxal 5'-phosphate</name>
        <dbReference type="ChEBI" id="CHEBI:597326"/>
    </ligand>
</feature>
<organism evidence="14 15">
    <name type="scientific">Ligilactobacillus ubinensis</name>
    <dbReference type="NCBI Taxonomy" id="2876789"/>
    <lineage>
        <taxon>Bacteria</taxon>
        <taxon>Bacillati</taxon>
        <taxon>Bacillota</taxon>
        <taxon>Bacilli</taxon>
        <taxon>Lactobacillales</taxon>
        <taxon>Lactobacillaceae</taxon>
        <taxon>Ligilactobacillus</taxon>
    </lineage>
</organism>
<dbReference type="InterPro" id="IPR015421">
    <property type="entry name" value="PyrdxlP-dep_Trfase_major"/>
</dbReference>
<dbReference type="Proteomes" id="UP001139006">
    <property type="component" value="Unassembled WGS sequence"/>
</dbReference>
<feature type="binding site" evidence="11">
    <location>
        <begin position="76"/>
        <end position="77"/>
    </location>
    <ligand>
        <name>pyridoxal 5'-phosphate</name>
        <dbReference type="ChEBI" id="CHEBI:597326"/>
    </ligand>
</feature>
<dbReference type="FunFam" id="3.40.640.10:FF:000010">
    <property type="entry name" value="Phosphoserine aminotransferase"/>
    <property type="match status" value="1"/>
</dbReference>
<keyword evidence="8 11" id="KW-0718">Serine biosynthesis</keyword>
<dbReference type="PANTHER" id="PTHR43247:SF1">
    <property type="entry name" value="PHOSPHOSERINE AMINOTRANSFERASE"/>
    <property type="match status" value="1"/>
</dbReference>
<dbReference type="SUPFAM" id="SSF53383">
    <property type="entry name" value="PLP-dependent transferases"/>
    <property type="match status" value="1"/>
</dbReference>
<dbReference type="FunFam" id="3.90.1150.10:FF:000006">
    <property type="entry name" value="Phosphoserine aminotransferase"/>
    <property type="match status" value="1"/>
</dbReference>
<keyword evidence="6 11" id="KW-0808">Transferase</keyword>
<dbReference type="InterPro" id="IPR022278">
    <property type="entry name" value="Pser_aminoTfrase"/>
</dbReference>
<comment type="catalytic activity">
    <reaction evidence="10 11 12">
        <text>O-phospho-L-serine + 2-oxoglutarate = 3-phosphooxypyruvate + L-glutamate</text>
        <dbReference type="Rhea" id="RHEA:14329"/>
        <dbReference type="ChEBI" id="CHEBI:16810"/>
        <dbReference type="ChEBI" id="CHEBI:18110"/>
        <dbReference type="ChEBI" id="CHEBI:29985"/>
        <dbReference type="ChEBI" id="CHEBI:57524"/>
        <dbReference type="EC" id="2.6.1.52"/>
    </reaction>
</comment>
<comment type="subunit">
    <text evidence="11">Homodimer.</text>
</comment>
<dbReference type="PANTHER" id="PTHR43247">
    <property type="entry name" value="PHOSPHOSERINE AMINOTRANSFERASE"/>
    <property type="match status" value="1"/>
</dbReference>
<comment type="subcellular location">
    <subcellularLocation>
        <location evidence="11">Cytoplasm</location>
    </subcellularLocation>
</comment>
<dbReference type="Gene3D" id="3.90.1150.10">
    <property type="entry name" value="Aspartate Aminotransferase, domain 1"/>
    <property type="match status" value="1"/>
</dbReference>
<comment type="function">
    <text evidence="1 11">Catalyzes the reversible conversion of 3-phosphohydroxypyruvate to phosphoserine and of 3-hydroxy-2-oxo-4-phosphonooxybutanoate to phosphohydroxythreonine.</text>
</comment>
<evidence type="ECO:0000256" key="7">
    <source>
        <dbReference type="ARBA" id="ARBA00022898"/>
    </source>
</evidence>
<feature type="binding site" evidence="11">
    <location>
        <position position="171"/>
    </location>
    <ligand>
        <name>pyridoxal 5'-phosphate</name>
        <dbReference type="ChEBI" id="CHEBI:597326"/>
    </ligand>
</feature>
<feature type="domain" description="Aminotransferase class V" evidence="13">
    <location>
        <begin position="4"/>
        <end position="347"/>
    </location>
</feature>
<dbReference type="GO" id="GO:0030170">
    <property type="term" value="F:pyridoxal phosphate binding"/>
    <property type="evidence" value="ECO:0007669"/>
    <property type="project" value="UniProtKB-UniRule"/>
</dbReference>
<protein>
    <recommendedName>
        <fullName evidence="11">Phosphoserine aminotransferase</fullName>
        <ecNumber evidence="11">2.6.1.52</ecNumber>
    </recommendedName>
    <alternativeName>
        <fullName evidence="11">Phosphohydroxythreonine aminotransferase</fullName>
        <shortName evidence="11">PSAT</shortName>
    </alternativeName>
</protein>
<comment type="cofactor">
    <cofactor evidence="11">
        <name>pyridoxal 5'-phosphate</name>
        <dbReference type="ChEBI" id="CHEBI:597326"/>
    </cofactor>
    <text evidence="11">Binds 1 pyridoxal phosphate per subunit.</text>
</comment>
<dbReference type="AlphaFoldDB" id="A0A9X2JNT0"/>
<keyword evidence="15" id="KW-1185">Reference proteome</keyword>
<evidence type="ECO:0000256" key="4">
    <source>
        <dbReference type="ARBA" id="ARBA00022576"/>
    </source>
</evidence>
<evidence type="ECO:0000259" key="13">
    <source>
        <dbReference type="Pfam" id="PF00266"/>
    </source>
</evidence>
<dbReference type="GO" id="GO:0006564">
    <property type="term" value="P:L-serine biosynthetic process"/>
    <property type="evidence" value="ECO:0007669"/>
    <property type="project" value="UniProtKB-UniRule"/>
</dbReference>
<sequence length="362" mass="39618">MTRIYNFAAGPAVLPTSVIKKVQSELLSFQNSGMSVLEISHRSSLYTDMVQEAEADLRTLMDIPANYDVLFQQGGATLQFTAVPLNLANKANCIGLIDSGHWSQRAAEEAKLVGKEINIIASGANSDYTQLPQEIALNQKYDYVHITTNNTIEGTMYCQLPDVENNLLVGDMSSNILGQKYNIRDFGLVYAGAQKNIGPAGLTVVIVRHDLIGQVSGLPSMLDYAKQVTKKSALNTPPVFAIYTAGLVFKWLLELGGVDAIQKLNEQKAQVLYDYLDNSKLFKAAVAKKTDRSTTNIPFVTGDAALDARFVAQATENGLLNLKGHRLVGGMRASLYNAFPLEGVQELVRFMEQFEQTVGDNK</sequence>
<dbReference type="InterPro" id="IPR015422">
    <property type="entry name" value="PyrdxlP-dep_Trfase_small"/>
</dbReference>
<dbReference type="Pfam" id="PF00266">
    <property type="entry name" value="Aminotran_5"/>
    <property type="match status" value="1"/>
</dbReference>
<feature type="binding site" evidence="11">
    <location>
        <position position="42"/>
    </location>
    <ligand>
        <name>L-glutamate</name>
        <dbReference type="ChEBI" id="CHEBI:29985"/>
    </ligand>
</feature>
<dbReference type="EC" id="2.6.1.52" evidence="11"/>
<dbReference type="InterPro" id="IPR000192">
    <property type="entry name" value="Aminotrans_V_dom"/>
</dbReference>
<dbReference type="GO" id="GO:0005737">
    <property type="term" value="C:cytoplasm"/>
    <property type="evidence" value="ECO:0007669"/>
    <property type="project" value="UniProtKB-SubCell"/>
</dbReference>
<reference evidence="14 15" key="1">
    <citation type="journal article" date="2023" name="Int. J. Syst. Evol. Microbiol.">
        <title>Ligilactobacillus ubinensis sp. nov., a novel species isolated from the wild ferment of a durian fruit (Durio zibethinus).</title>
        <authorList>
            <person name="Heng Y.C."/>
            <person name="Menon N."/>
            <person name="Chen B."/>
            <person name="Loo B.Z.L."/>
            <person name="Wong G.W.J."/>
            <person name="Lim A.C.H."/>
            <person name="Silvaraju S."/>
            <person name="Kittelmann S."/>
        </authorList>
    </citation>
    <scope>NUCLEOTIDE SEQUENCE [LARGE SCALE GENOMIC DNA]</scope>
    <source>
        <strain evidence="14 15">WILCCON 0076</strain>
    </source>
</reference>
<evidence type="ECO:0000313" key="15">
    <source>
        <dbReference type="Proteomes" id="UP001139006"/>
    </source>
</evidence>
<dbReference type="PROSITE" id="PS00595">
    <property type="entry name" value="AA_TRANSFER_CLASS_5"/>
    <property type="match status" value="1"/>
</dbReference>
<dbReference type="NCBIfam" id="TIGR01364">
    <property type="entry name" value="serC_1"/>
    <property type="match status" value="1"/>
</dbReference>
<evidence type="ECO:0000256" key="1">
    <source>
        <dbReference type="ARBA" id="ARBA00003483"/>
    </source>
</evidence>
<comment type="similarity">
    <text evidence="3 11">Belongs to the class-V pyridoxal-phosphate-dependent aminotransferase family. SerC subfamily.</text>
</comment>
<evidence type="ECO:0000256" key="5">
    <source>
        <dbReference type="ARBA" id="ARBA00022605"/>
    </source>
</evidence>
<dbReference type="HAMAP" id="MF_00160">
    <property type="entry name" value="SerC_aminotrans_5"/>
    <property type="match status" value="1"/>
</dbReference>
<dbReference type="RefSeq" id="WP_253361583.1">
    <property type="nucleotide sequence ID" value="NZ_JAIULA010000020.1"/>
</dbReference>
<evidence type="ECO:0000256" key="10">
    <source>
        <dbReference type="ARBA" id="ARBA00049007"/>
    </source>
</evidence>
<evidence type="ECO:0000313" key="14">
    <source>
        <dbReference type="EMBL" id="MCP0887581.1"/>
    </source>
</evidence>
<comment type="pathway">
    <text evidence="2 11 12">Amino-acid biosynthesis; L-serine biosynthesis; L-serine from 3-phospho-D-glycerate: step 2/3.</text>
</comment>
<proteinExistence type="inferred from homology"/>
<keyword evidence="7 11" id="KW-0663">Pyridoxal phosphate</keyword>
<accession>A0A9X2JNT0</accession>
<keyword evidence="5 11" id="KW-0028">Amino-acid biosynthesis</keyword>
<feature type="binding site" evidence="11">
    <location>
        <position position="151"/>
    </location>
    <ligand>
        <name>pyridoxal 5'-phosphate</name>
        <dbReference type="ChEBI" id="CHEBI:597326"/>
    </ligand>
</feature>
<gene>
    <name evidence="11 14" type="primary">serC</name>
    <name evidence="14" type="ORF">LB941_09580</name>
</gene>
<dbReference type="EMBL" id="JAIULA010000020">
    <property type="protein sequence ID" value="MCP0887581.1"/>
    <property type="molecule type" value="Genomic_DNA"/>
</dbReference>
<evidence type="ECO:0000256" key="9">
    <source>
        <dbReference type="ARBA" id="ARBA00047630"/>
    </source>
</evidence>
<name>A0A9X2JNT0_9LACO</name>
<comment type="catalytic activity">
    <reaction evidence="9 11">
        <text>4-(phosphooxy)-L-threonine + 2-oxoglutarate = (R)-3-hydroxy-2-oxo-4-phosphooxybutanoate + L-glutamate</text>
        <dbReference type="Rhea" id="RHEA:16573"/>
        <dbReference type="ChEBI" id="CHEBI:16810"/>
        <dbReference type="ChEBI" id="CHEBI:29985"/>
        <dbReference type="ChEBI" id="CHEBI:58452"/>
        <dbReference type="ChEBI" id="CHEBI:58538"/>
        <dbReference type="EC" id="2.6.1.52"/>
    </reaction>
</comment>
<dbReference type="Gene3D" id="3.40.640.10">
    <property type="entry name" value="Type I PLP-dependent aspartate aminotransferase-like (Major domain)"/>
    <property type="match status" value="1"/>
</dbReference>
<dbReference type="InterPro" id="IPR020578">
    <property type="entry name" value="Aminotrans_V_PyrdxlP_BS"/>
</dbReference>
<comment type="caution">
    <text evidence="14">The sequence shown here is derived from an EMBL/GenBank/DDBJ whole genome shotgun (WGS) entry which is preliminary data.</text>
</comment>
<dbReference type="InterPro" id="IPR015424">
    <property type="entry name" value="PyrdxlP-dep_Trfase"/>
</dbReference>
<evidence type="ECO:0000256" key="6">
    <source>
        <dbReference type="ARBA" id="ARBA00022679"/>
    </source>
</evidence>
<dbReference type="GO" id="GO:0004648">
    <property type="term" value="F:O-phospho-L-serine:2-oxoglutarate aminotransferase activity"/>
    <property type="evidence" value="ECO:0007669"/>
    <property type="project" value="UniProtKB-UniRule"/>
</dbReference>
<feature type="binding site" evidence="11">
    <location>
        <begin position="235"/>
        <end position="236"/>
    </location>
    <ligand>
        <name>pyridoxal 5'-phosphate</name>
        <dbReference type="ChEBI" id="CHEBI:597326"/>
    </ligand>
</feature>
<evidence type="ECO:0000256" key="8">
    <source>
        <dbReference type="ARBA" id="ARBA00023299"/>
    </source>
</evidence>
<keyword evidence="11" id="KW-0963">Cytoplasm</keyword>
<evidence type="ECO:0000256" key="11">
    <source>
        <dbReference type="HAMAP-Rule" id="MF_00160"/>
    </source>
</evidence>
<evidence type="ECO:0000256" key="3">
    <source>
        <dbReference type="ARBA" id="ARBA00006904"/>
    </source>
</evidence>